<name>A0A9Q3BFZ6_9BASI</name>
<dbReference type="Proteomes" id="UP000765509">
    <property type="component" value="Unassembled WGS sequence"/>
</dbReference>
<evidence type="ECO:0000313" key="2">
    <source>
        <dbReference type="EMBL" id="MBW0464220.1"/>
    </source>
</evidence>
<dbReference type="EMBL" id="AVOT02000729">
    <property type="protein sequence ID" value="MBW0464220.1"/>
    <property type="molecule type" value="Genomic_DNA"/>
</dbReference>
<dbReference type="InterPro" id="IPR013103">
    <property type="entry name" value="RVT_2"/>
</dbReference>
<gene>
    <name evidence="2" type="ORF">O181_003935</name>
</gene>
<sequence length="149" mass="17295">MRQEIAVKVMEFKKNLYGTKEAAIFWWQHSKKTMESLGFTWDELGRLIYSLKKKEFSIILWIHVNYEIVLSSSTTALRTFKQNMMSNLKSVDNKCKENSGSQPLILVGLSIYQSAPPNWKYYPRLPLSNEGKFFDPSNGSVGYKYGYTN</sequence>
<comment type="caution">
    <text evidence="2">The sequence shown here is derived from an EMBL/GenBank/DDBJ whole genome shotgun (WGS) entry which is preliminary data.</text>
</comment>
<accession>A0A9Q3BFZ6</accession>
<proteinExistence type="predicted"/>
<dbReference type="Pfam" id="PF07727">
    <property type="entry name" value="RVT_2"/>
    <property type="match status" value="1"/>
</dbReference>
<reference evidence="2" key="1">
    <citation type="submission" date="2021-03" db="EMBL/GenBank/DDBJ databases">
        <title>Draft genome sequence of rust myrtle Austropuccinia psidii MF-1, a brazilian biotype.</title>
        <authorList>
            <person name="Quecine M.C."/>
            <person name="Pachon D.M.R."/>
            <person name="Bonatelli M.L."/>
            <person name="Correr F.H."/>
            <person name="Franceschini L.M."/>
            <person name="Leite T.F."/>
            <person name="Margarido G.R.A."/>
            <person name="Almeida C.A."/>
            <person name="Ferrarezi J.A."/>
            <person name="Labate C.A."/>
        </authorList>
    </citation>
    <scope>NUCLEOTIDE SEQUENCE</scope>
    <source>
        <strain evidence="2">MF-1</strain>
    </source>
</reference>
<evidence type="ECO:0000259" key="1">
    <source>
        <dbReference type="Pfam" id="PF07727"/>
    </source>
</evidence>
<keyword evidence="3" id="KW-1185">Reference proteome</keyword>
<dbReference type="AlphaFoldDB" id="A0A9Q3BFZ6"/>
<organism evidence="2 3">
    <name type="scientific">Austropuccinia psidii MF-1</name>
    <dbReference type="NCBI Taxonomy" id="1389203"/>
    <lineage>
        <taxon>Eukaryota</taxon>
        <taxon>Fungi</taxon>
        <taxon>Dikarya</taxon>
        <taxon>Basidiomycota</taxon>
        <taxon>Pucciniomycotina</taxon>
        <taxon>Pucciniomycetes</taxon>
        <taxon>Pucciniales</taxon>
        <taxon>Sphaerophragmiaceae</taxon>
        <taxon>Austropuccinia</taxon>
    </lineage>
</organism>
<evidence type="ECO:0000313" key="3">
    <source>
        <dbReference type="Proteomes" id="UP000765509"/>
    </source>
</evidence>
<feature type="domain" description="Reverse transcriptase Ty1/copia-type" evidence="1">
    <location>
        <begin position="7"/>
        <end position="89"/>
    </location>
</feature>
<protein>
    <recommendedName>
        <fullName evidence="1">Reverse transcriptase Ty1/copia-type domain-containing protein</fullName>
    </recommendedName>
</protein>